<sequence>MMLLYVNIVQSTLEHAEPSASGGIGGTLDTEAGPISAKILLWRVRAPPLAPWPDVWPESLRSPCGGLAKHRN</sequence>
<evidence type="ECO:0000313" key="2">
    <source>
        <dbReference type="Proteomes" id="UP000735302"/>
    </source>
</evidence>
<keyword evidence="2" id="KW-1185">Reference proteome</keyword>
<reference evidence="1 2" key="1">
    <citation type="journal article" date="2021" name="Elife">
        <title>Chloroplast acquisition without the gene transfer in kleptoplastic sea slugs, Plakobranchus ocellatus.</title>
        <authorList>
            <person name="Maeda T."/>
            <person name="Takahashi S."/>
            <person name="Yoshida T."/>
            <person name="Shimamura S."/>
            <person name="Takaki Y."/>
            <person name="Nagai Y."/>
            <person name="Toyoda A."/>
            <person name="Suzuki Y."/>
            <person name="Arimoto A."/>
            <person name="Ishii H."/>
            <person name="Satoh N."/>
            <person name="Nishiyama T."/>
            <person name="Hasebe M."/>
            <person name="Maruyama T."/>
            <person name="Minagawa J."/>
            <person name="Obokata J."/>
            <person name="Shigenobu S."/>
        </authorList>
    </citation>
    <scope>NUCLEOTIDE SEQUENCE [LARGE SCALE GENOMIC DNA]</scope>
</reference>
<accession>A0AAV4CBF4</accession>
<comment type="caution">
    <text evidence="1">The sequence shown here is derived from an EMBL/GenBank/DDBJ whole genome shotgun (WGS) entry which is preliminary data.</text>
</comment>
<dbReference type="AlphaFoldDB" id="A0AAV4CBF4"/>
<proteinExistence type="predicted"/>
<organism evidence="1 2">
    <name type="scientific">Plakobranchus ocellatus</name>
    <dbReference type="NCBI Taxonomy" id="259542"/>
    <lineage>
        <taxon>Eukaryota</taxon>
        <taxon>Metazoa</taxon>
        <taxon>Spiralia</taxon>
        <taxon>Lophotrochozoa</taxon>
        <taxon>Mollusca</taxon>
        <taxon>Gastropoda</taxon>
        <taxon>Heterobranchia</taxon>
        <taxon>Euthyneura</taxon>
        <taxon>Panpulmonata</taxon>
        <taxon>Sacoglossa</taxon>
        <taxon>Placobranchoidea</taxon>
        <taxon>Plakobranchidae</taxon>
        <taxon>Plakobranchus</taxon>
    </lineage>
</organism>
<protein>
    <submittedName>
        <fullName evidence="1">Uncharacterized protein</fullName>
    </submittedName>
</protein>
<gene>
    <name evidence="1" type="ORF">PoB_005483800</name>
</gene>
<dbReference type="Proteomes" id="UP000735302">
    <property type="component" value="Unassembled WGS sequence"/>
</dbReference>
<evidence type="ECO:0000313" key="1">
    <source>
        <dbReference type="EMBL" id="GFO28333.1"/>
    </source>
</evidence>
<dbReference type="EMBL" id="BLXT01006029">
    <property type="protein sequence ID" value="GFO28333.1"/>
    <property type="molecule type" value="Genomic_DNA"/>
</dbReference>
<name>A0AAV4CBF4_9GAST</name>